<evidence type="ECO:0000256" key="2">
    <source>
        <dbReference type="ARBA" id="ARBA00023242"/>
    </source>
</evidence>
<dbReference type="Gene3D" id="1.10.10.60">
    <property type="entry name" value="Homeodomain-like"/>
    <property type="match status" value="2"/>
</dbReference>
<sequence length="109" mass="12459">MEDAMLQVQAARLTFRQAAAQFGVPKTTLQDRVSGRVASDCIHGLWPLLSTIYENALVVYCLYSASYGFPLTKPQVQSHALAIYNRRHQESPKVALSQTWWINFKERHH</sequence>
<dbReference type="InterPro" id="IPR006600">
    <property type="entry name" value="HTH_CenpB_DNA-bd_dom"/>
</dbReference>
<dbReference type="InterPro" id="IPR007889">
    <property type="entry name" value="HTH_Psq"/>
</dbReference>
<evidence type="ECO:0000256" key="1">
    <source>
        <dbReference type="ARBA" id="ARBA00023125"/>
    </source>
</evidence>
<dbReference type="Pfam" id="PF03221">
    <property type="entry name" value="HTH_Tnp_Tc5"/>
    <property type="match status" value="1"/>
</dbReference>
<dbReference type="SUPFAM" id="SSF46689">
    <property type="entry name" value="Homeodomain-like"/>
    <property type="match status" value="2"/>
</dbReference>
<organism evidence="4 5">
    <name type="scientific">Mugilogobius chulae</name>
    <name type="common">yellowstripe goby</name>
    <dbReference type="NCBI Taxonomy" id="88201"/>
    <lineage>
        <taxon>Eukaryota</taxon>
        <taxon>Metazoa</taxon>
        <taxon>Chordata</taxon>
        <taxon>Craniata</taxon>
        <taxon>Vertebrata</taxon>
        <taxon>Euteleostomi</taxon>
        <taxon>Actinopterygii</taxon>
        <taxon>Neopterygii</taxon>
        <taxon>Teleostei</taxon>
        <taxon>Neoteleostei</taxon>
        <taxon>Acanthomorphata</taxon>
        <taxon>Gobiaria</taxon>
        <taxon>Gobiiformes</taxon>
        <taxon>Gobioidei</taxon>
        <taxon>Gobiidae</taxon>
        <taxon>Gobionellinae</taxon>
        <taxon>Mugilogobius</taxon>
    </lineage>
</organism>
<comment type="caution">
    <text evidence="4">The sequence shown here is derived from an EMBL/GenBank/DDBJ whole genome shotgun (WGS) entry which is preliminary data.</text>
</comment>
<evidence type="ECO:0000313" key="5">
    <source>
        <dbReference type="Proteomes" id="UP001460270"/>
    </source>
</evidence>
<keyword evidence="5" id="KW-1185">Reference proteome</keyword>
<dbReference type="InterPro" id="IPR009057">
    <property type="entry name" value="Homeodomain-like_sf"/>
</dbReference>
<dbReference type="Pfam" id="PF05225">
    <property type="entry name" value="HTH_psq"/>
    <property type="match status" value="1"/>
</dbReference>
<accession>A0AAW0MES4</accession>
<keyword evidence="1" id="KW-0238">DNA-binding</keyword>
<protein>
    <recommendedName>
        <fullName evidence="3">HTH CENPB-type domain-containing protein</fullName>
    </recommendedName>
</protein>
<evidence type="ECO:0000259" key="3">
    <source>
        <dbReference type="PROSITE" id="PS51253"/>
    </source>
</evidence>
<feature type="domain" description="HTH CENPB-type" evidence="3">
    <location>
        <begin position="41"/>
        <end position="109"/>
    </location>
</feature>
<evidence type="ECO:0000313" key="4">
    <source>
        <dbReference type="EMBL" id="KAK7877435.1"/>
    </source>
</evidence>
<dbReference type="PROSITE" id="PS51253">
    <property type="entry name" value="HTH_CENPB"/>
    <property type="match status" value="1"/>
</dbReference>
<dbReference type="EMBL" id="JBBPFD010000691">
    <property type="protein sequence ID" value="KAK7877435.1"/>
    <property type="molecule type" value="Genomic_DNA"/>
</dbReference>
<dbReference type="AlphaFoldDB" id="A0AAW0MES4"/>
<dbReference type="Proteomes" id="UP001460270">
    <property type="component" value="Unassembled WGS sequence"/>
</dbReference>
<gene>
    <name evidence="4" type="ORF">WMY93_031855</name>
</gene>
<keyword evidence="2" id="KW-0539">Nucleus</keyword>
<name>A0AAW0MES4_9GOBI</name>
<dbReference type="GO" id="GO:0003677">
    <property type="term" value="F:DNA binding"/>
    <property type="evidence" value="ECO:0007669"/>
    <property type="project" value="UniProtKB-KW"/>
</dbReference>
<reference evidence="5" key="1">
    <citation type="submission" date="2024-04" db="EMBL/GenBank/DDBJ databases">
        <title>Salinicola lusitanus LLJ914,a marine bacterium isolated from the Okinawa Trough.</title>
        <authorList>
            <person name="Li J."/>
        </authorList>
    </citation>
    <scope>NUCLEOTIDE SEQUENCE [LARGE SCALE GENOMIC DNA]</scope>
</reference>
<proteinExistence type="predicted"/>